<proteinExistence type="predicted"/>
<accession>A0A1J9Q9U4</accession>
<dbReference type="InterPro" id="IPR017930">
    <property type="entry name" value="Myb_dom"/>
</dbReference>
<feature type="compositionally biased region" description="Pro residues" evidence="4">
    <location>
        <begin position="564"/>
        <end position="573"/>
    </location>
</feature>
<protein>
    <recommendedName>
        <fullName evidence="5">HTH myb-type domain-containing protein</fullName>
    </recommendedName>
</protein>
<evidence type="ECO:0000256" key="2">
    <source>
        <dbReference type="ARBA" id="ARBA00023242"/>
    </source>
</evidence>
<feature type="region of interest" description="Disordered" evidence="4">
    <location>
        <begin position="806"/>
        <end position="898"/>
    </location>
</feature>
<evidence type="ECO:0000313" key="6">
    <source>
        <dbReference type="EMBL" id="OJD25224.1"/>
    </source>
</evidence>
<feature type="compositionally biased region" description="Low complexity" evidence="4">
    <location>
        <begin position="516"/>
        <end position="563"/>
    </location>
</feature>
<dbReference type="CDD" id="cd11660">
    <property type="entry name" value="SANT_TRF"/>
    <property type="match status" value="1"/>
</dbReference>
<sequence>MVNPQASGNPTDAIPEDAQQQSSTSTTVDNNGSSKVTHGLEESDESNNASAHVAKKRRTGSVGEVVLEPSNMMEQPLPKENLSQEVKNTVEQSPALPTSSAAKIKPNGSPNVLEEKQTNGPSTTIQGAGASAFAQDQLGPDVAEVISNIMSYSERVEEQYNLSQQLKNSGGESQPLVFIKANSQLMTQSLPILDNLSTQILTLLAQSSYQDLTSIVSEPTSESGQAYSTMRSLFDHTKNVYTSKGSFLSPRELDLTEPSQVDIIRKANMASFVSSIFGSQEIGFSELDQHFLEIFVPEGNRLLKVQGALFLELKTQAYIAAMNSGKRSRTEILYELFPDDLEERLLSRRPGTKQLAPSETDFVKRAYSRRDILLNEVNNPEAAAALPEKYRWEDFLRDLSSYVSKNFEAISHQQTKKPSKGRPSTNGEAQESRSVPLEGQFSVVANPPEVAQVSRIAAHSDLVARAARAAQIALQGQGRGARNAAKAAQQGRQAQPTVAAQAVSQPPPPPPPPPQQQQQVRRVQQQPHYLAPQVPQQQFQQHQQQVPSPQQQQPKQIQFVQPPQQAPAPPPHGLPQSPHRSASQHMYHQAAMTTTFPAYPTHPAPVPPAQPAQITFHQTPLHFQQYNPAAAHASVTARAHAAAANYGYMPGVPHYSQSQPTQILYERARMATTAKSSSTNRRAGLPSQRRPWTTEEENALMAGLDRVKGPHWSQILAMFGPGGTINETLKDRNQVQLKDKARNLKLFFLKSGIEVPYYLKFVTGELKTRAPAQAAKHEARERQRRTGDEDKAHVEGIEGMMALAGAHAGSNMSPGSAHSSTAGSPGLMHQENQPQPQPQQQQQHLDVQHAQEQSMEQTLIQSLAQDAKQDGMHPERQQQNMQQNMPQSMVDPSLQNQH</sequence>
<feature type="compositionally biased region" description="Polar residues" evidence="4">
    <location>
        <begin position="81"/>
        <end position="101"/>
    </location>
</feature>
<evidence type="ECO:0000256" key="4">
    <source>
        <dbReference type="SAM" id="MobiDB-lite"/>
    </source>
</evidence>
<dbReference type="InterPro" id="IPR013867">
    <property type="entry name" value="Telomere_rpt-bd_fac_dimer_dom"/>
</dbReference>
<dbReference type="PANTHER" id="PTHR47807:SF1">
    <property type="entry name" value="PROTEIN TBF1"/>
    <property type="match status" value="1"/>
</dbReference>
<feature type="region of interest" description="Disordered" evidence="4">
    <location>
        <begin position="769"/>
        <end position="791"/>
    </location>
</feature>
<feature type="compositionally biased region" description="Polar residues" evidence="4">
    <location>
        <begin position="850"/>
        <end position="864"/>
    </location>
</feature>
<dbReference type="STRING" id="1658174.A0A1J9Q9U4"/>
<dbReference type="OrthoDB" id="3366990at2759"/>
<dbReference type="SMART" id="SM00717">
    <property type="entry name" value="SANT"/>
    <property type="match status" value="1"/>
</dbReference>
<dbReference type="Proteomes" id="UP000242791">
    <property type="component" value="Unassembled WGS sequence"/>
</dbReference>
<feature type="compositionally biased region" description="Basic and acidic residues" evidence="4">
    <location>
        <begin position="867"/>
        <end position="876"/>
    </location>
</feature>
<dbReference type="VEuPathDB" id="FungiDB:ACJ73_03411"/>
<keyword evidence="3" id="KW-0131">Cell cycle</keyword>
<evidence type="ECO:0000259" key="5">
    <source>
        <dbReference type="PROSITE" id="PS51294"/>
    </source>
</evidence>
<dbReference type="PROSITE" id="PS51294">
    <property type="entry name" value="HTH_MYB"/>
    <property type="match status" value="1"/>
</dbReference>
<feature type="region of interest" description="Disordered" evidence="4">
    <location>
        <begin position="481"/>
        <end position="587"/>
    </location>
</feature>
<comment type="caution">
    <text evidence="6">The sequence shown here is derived from an EMBL/GenBank/DDBJ whole genome shotgun (WGS) entry which is preliminary data.</text>
</comment>
<dbReference type="GO" id="GO:0010833">
    <property type="term" value="P:telomere maintenance via telomere lengthening"/>
    <property type="evidence" value="ECO:0007669"/>
    <property type="project" value="TreeGrafter"/>
</dbReference>
<feature type="region of interest" description="Disordered" evidence="4">
    <location>
        <begin position="1"/>
        <end position="119"/>
    </location>
</feature>
<dbReference type="SUPFAM" id="SSF46689">
    <property type="entry name" value="Homeodomain-like"/>
    <property type="match status" value="1"/>
</dbReference>
<dbReference type="InterPro" id="IPR001005">
    <property type="entry name" value="SANT/Myb"/>
</dbReference>
<dbReference type="GO" id="GO:0042803">
    <property type="term" value="F:protein homodimerization activity"/>
    <property type="evidence" value="ECO:0007669"/>
    <property type="project" value="InterPro"/>
</dbReference>
<dbReference type="InterPro" id="IPR052833">
    <property type="entry name" value="Telomeric_DNA-bd_trans-reg"/>
</dbReference>
<dbReference type="AlphaFoldDB" id="A0A1J9Q9U4"/>
<feature type="compositionally biased region" description="Low complexity" evidence="4">
    <location>
        <begin position="481"/>
        <end position="504"/>
    </location>
</feature>
<keyword evidence="7" id="KW-1185">Reference proteome</keyword>
<name>A0A1J9Q9U4_9EURO</name>
<keyword evidence="1" id="KW-0238">DNA-binding</keyword>
<feature type="compositionally biased region" description="Polar residues" evidence="4">
    <location>
        <begin position="18"/>
        <end position="36"/>
    </location>
</feature>
<dbReference type="PANTHER" id="PTHR47807">
    <property type="entry name" value="PROTEIN TBF1"/>
    <property type="match status" value="1"/>
</dbReference>
<dbReference type="EMBL" id="LGTZ01000411">
    <property type="protein sequence ID" value="OJD25224.1"/>
    <property type="molecule type" value="Genomic_DNA"/>
</dbReference>
<dbReference type="InterPro" id="IPR009057">
    <property type="entry name" value="Homeodomain-like_sf"/>
</dbReference>
<dbReference type="FunFam" id="1.10.10.60:FF:000137">
    <property type="entry name" value="MYB DNA binding protein"/>
    <property type="match status" value="1"/>
</dbReference>
<feature type="region of interest" description="Disordered" evidence="4">
    <location>
        <begin position="410"/>
        <end position="438"/>
    </location>
</feature>
<keyword evidence="2" id="KW-0539">Nucleus</keyword>
<feature type="compositionally biased region" description="Basic and acidic residues" evidence="4">
    <location>
        <begin position="775"/>
        <end position="791"/>
    </location>
</feature>
<feature type="compositionally biased region" description="Pro residues" evidence="4">
    <location>
        <begin position="505"/>
        <end position="515"/>
    </location>
</feature>
<evidence type="ECO:0000256" key="1">
    <source>
        <dbReference type="ARBA" id="ARBA00023125"/>
    </source>
</evidence>
<feature type="compositionally biased region" description="Polar residues" evidence="4">
    <location>
        <begin position="810"/>
        <end position="823"/>
    </location>
</feature>
<feature type="domain" description="HTH myb-type" evidence="5">
    <location>
        <begin position="688"/>
        <end position="741"/>
    </location>
</feature>
<dbReference type="Gene3D" id="1.10.10.60">
    <property type="entry name" value="Homeodomain-like"/>
    <property type="match status" value="1"/>
</dbReference>
<evidence type="ECO:0000313" key="7">
    <source>
        <dbReference type="Proteomes" id="UP000242791"/>
    </source>
</evidence>
<reference evidence="6 7" key="1">
    <citation type="submission" date="2015-08" db="EMBL/GenBank/DDBJ databases">
        <title>Emmonsia species relationships and genome sequence.</title>
        <authorList>
            <person name="Cuomo C.A."/>
            <person name="Schwartz I.S."/>
            <person name="Kenyon C."/>
            <person name="De Hoog G.S."/>
            <person name="Govender N.P."/>
            <person name="Botha A."/>
            <person name="Moreno L."/>
            <person name="De Vries M."/>
            <person name="Munoz J.F."/>
            <person name="Stielow J.B."/>
        </authorList>
    </citation>
    <scope>NUCLEOTIDE SEQUENCE [LARGE SCALE GENOMIC DNA]</scope>
    <source>
        <strain evidence="6 7">EI222</strain>
    </source>
</reference>
<dbReference type="GO" id="GO:0003691">
    <property type="term" value="F:double-stranded telomeric DNA binding"/>
    <property type="evidence" value="ECO:0007669"/>
    <property type="project" value="TreeGrafter"/>
</dbReference>
<evidence type="ECO:0000256" key="3">
    <source>
        <dbReference type="ARBA" id="ARBA00023306"/>
    </source>
</evidence>
<feature type="compositionally biased region" description="Polar residues" evidence="4">
    <location>
        <begin position="1"/>
        <end position="10"/>
    </location>
</feature>
<organism evidence="6 7">
    <name type="scientific">Blastomyces percursus</name>
    <dbReference type="NCBI Taxonomy" id="1658174"/>
    <lineage>
        <taxon>Eukaryota</taxon>
        <taxon>Fungi</taxon>
        <taxon>Dikarya</taxon>
        <taxon>Ascomycota</taxon>
        <taxon>Pezizomycotina</taxon>
        <taxon>Eurotiomycetes</taxon>
        <taxon>Eurotiomycetidae</taxon>
        <taxon>Onygenales</taxon>
        <taxon>Ajellomycetaceae</taxon>
        <taxon>Blastomyces</taxon>
    </lineage>
</organism>
<feature type="compositionally biased region" description="Polar residues" evidence="4">
    <location>
        <begin position="422"/>
        <end position="433"/>
    </location>
</feature>
<gene>
    <name evidence="6" type="ORF">ACJ73_03411</name>
</gene>
<dbReference type="Pfam" id="PF08558">
    <property type="entry name" value="TRF"/>
    <property type="match status" value="1"/>
</dbReference>
<feature type="compositionally biased region" description="Low complexity" evidence="4">
    <location>
        <begin position="877"/>
        <end position="887"/>
    </location>
</feature>